<reference evidence="2" key="1">
    <citation type="submission" date="2024-07" db="EMBL/GenBank/DDBJ databases">
        <authorList>
            <person name="Kim Y.J."/>
            <person name="Jeong J.Y."/>
        </authorList>
    </citation>
    <scope>NUCLEOTIDE SEQUENCE</scope>
    <source>
        <strain evidence="2">GIHE-MW2</strain>
    </source>
</reference>
<evidence type="ECO:0000256" key="1">
    <source>
        <dbReference type="SAM" id="MobiDB-lite"/>
    </source>
</evidence>
<dbReference type="AlphaFoldDB" id="A0AAU8JGV2"/>
<feature type="region of interest" description="Disordered" evidence="1">
    <location>
        <begin position="35"/>
        <end position="73"/>
    </location>
</feature>
<dbReference type="EMBL" id="CP159837">
    <property type="protein sequence ID" value="XCM38455.1"/>
    <property type="molecule type" value="Genomic_DNA"/>
</dbReference>
<accession>A0AAU8JGV2</accession>
<dbReference type="RefSeq" id="WP_054466719.1">
    <property type="nucleotide sequence ID" value="NZ_CP159837.1"/>
</dbReference>
<name>A0AAU8JGV2_9CYAN</name>
<protein>
    <submittedName>
        <fullName evidence="2">Uncharacterized protein</fullName>
    </submittedName>
</protein>
<organism evidence="2">
    <name type="scientific">Planktothricoides raciborskii GIHE-MW2</name>
    <dbReference type="NCBI Taxonomy" id="2792601"/>
    <lineage>
        <taxon>Bacteria</taxon>
        <taxon>Bacillati</taxon>
        <taxon>Cyanobacteriota</taxon>
        <taxon>Cyanophyceae</taxon>
        <taxon>Oscillatoriophycideae</taxon>
        <taxon>Oscillatoriales</taxon>
        <taxon>Oscillatoriaceae</taxon>
        <taxon>Planktothricoides</taxon>
    </lineage>
</organism>
<gene>
    <name evidence="2" type="ORF">ABWT76_001306</name>
</gene>
<evidence type="ECO:0000313" key="2">
    <source>
        <dbReference type="EMBL" id="XCM38455.1"/>
    </source>
</evidence>
<proteinExistence type="predicted"/>
<sequence>MIISREKAILLGRWKEAIAPQKSDRTPKAIALSKAIASHSCDRPPKKAPPKKAIASQNKAIPSPDLREQRILH</sequence>